<comment type="caution">
    <text evidence="5">The sequence shown here is derived from an EMBL/GenBank/DDBJ whole genome shotgun (WGS) entry which is preliminary data.</text>
</comment>
<evidence type="ECO:0000256" key="2">
    <source>
        <dbReference type="ARBA" id="ARBA00022679"/>
    </source>
</evidence>
<comment type="similarity">
    <text evidence="1">Belongs to the IPP transferase family.</text>
</comment>
<gene>
    <name evidence="5" type="ORF">E6O75_ATG03302</name>
</gene>
<proteinExistence type="inferred from homology"/>
<dbReference type="GO" id="GO:0005739">
    <property type="term" value="C:mitochondrion"/>
    <property type="evidence" value="ECO:0007669"/>
    <property type="project" value="TreeGrafter"/>
</dbReference>
<evidence type="ECO:0000256" key="1">
    <source>
        <dbReference type="ARBA" id="ARBA00005842"/>
    </source>
</evidence>
<dbReference type="InterPro" id="IPR039657">
    <property type="entry name" value="Dimethylallyltransferase"/>
</dbReference>
<accession>A0A4Z1PEP6</accession>
<dbReference type="SUPFAM" id="SSF52540">
    <property type="entry name" value="P-loop containing nucleoside triphosphate hydrolases"/>
    <property type="match status" value="1"/>
</dbReference>
<dbReference type="EMBL" id="SNSC02000006">
    <property type="protein sequence ID" value="TID23666.1"/>
    <property type="molecule type" value="Genomic_DNA"/>
</dbReference>
<evidence type="ECO:0000256" key="4">
    <source>
        <dbReference type="ARBA" id="ARBA00022840"/>
    </source>
</evidence>
<dbReference type="STRING" id="86259.A0A4Z1PEP6"/>
<sequence length="286" mass="31484">MRTHSLIAIIGPTGIGKTKLGVAYAKFLDGEVISVDSLQVYRDGGIMTAKPTLDEMDGIEHYLIDYLDAEEEPTDFDECAVEKIKLIQKRGKIPILVGGSTSLMIPLLSHPFVRGQDLNVVIMESDMEDLGWKLDARVDQMVGQGLLEEARHLYTLECELRESERVARGIWKSIGYPELRSCFEVDEDSPLYHSLLAAGLARMKANTRSYAATQLAWIRKDLIPGLRERGVEFTVFNAGISPWTNANLDLIGASKVVLSAIEAQKNANLDSIEASEVVPPAIGVQA</sequence>
<dbReference type="PANTHER" id="PTHR11088">
    <property type="entry name" value="TRNA DIMETHYLALLYLTRANSFERASE"/>
    <property type="match status" value="1"/>
</dbReference>
<keyword evidence="4" id="KW-0067">ATP-binding</keyword>
<dbReference type="GO" id="GO:0052381">
    <property type="term" value="F:tRNA dimethylallyltransferase activity"/>
    <property type="evidence" value="ECO:0007669"/>
    <property type="project" value="TreeGrafter"/>
</dbReference>
<dbReference type="GO" id="GO:0005524">
    <property type="term" value="F:ATP binding"/>
    <property type="evidence" value="ECO:0007669"/>
    <property type="project" value="UniProtKB-KW"/>
</dbReference>
<dbReference type="Pfam" id="PF01715">
    <property type="entry name" value="IPPT"/>
    <property type="match status" value="2"/>
</dbReference>
<keyword evidence="2 5" id="KW-0808">Transferase</keyword>
<keyword evidence="3" id="KW-0547">Nucleotide-binding</keyword>
<dbReference type="InterPro" id="IPR027417">
    <property type="entry name" value="P-loop_NTPase"/>
</dbReference>
<organism evidence="5 6">
    <name type="scientific">Venturia nashicola</name>
    <dbReference type="NCBI Taxonomy" id="86259"/>
    <lineage>
        <taxon>Eukaryota</taxon>
        <taxon>Fungi</taxon>
        <taxon>Dikarya</taxon>
        <taxon>Ascomycota</taxon>
        <taxon>Pezizomycotina</taxon>
        <taxon>Dothideomycetes</taxon>
        <taxon>Pleosporomycetidae</taxon>
        <taxon>Venturiales</taxon>
        <taxon>Venturiaceae</taxon>
        <taxon>Venturia</taxon>
    </lineage>
</organism>
<evidence type="ECO:0000256" key="3">
    <source>
        <dbReference type="ARBA" id="ARBA00022741"/>
    </source>
</evidence>
<name>A0A4Z1PEP6_9PEZI</name>
<dbReference type="Proteomes" id="UP000298493">
    <property type="component" value="Unassembled WGS sequence"/>
</dbReference>
<evidence type="ECO:0000313" key="5">
    <source>
        <dbReference type="EMBL" id="TID23666.1"/>
    </source>
</evidence>
<dbReference type="Gene3D" id="3.40.50.300">
    <property type="entry name" value="P-loop containing nucleotide triphosphate hydrolases"/>
    <property type="match status" value="1"/>
</dbReference>
<keyword evidence="6" id="KW-1185">Reference proteome</keyword>
<dbReference type="AlphaFoldDB" id="A0A4Z1PEP6"/>
<evidence type="ECO:0000313" key="6">
    <source>
        <dbReference type="Proteomes" id="UP000298493"/>
    </source>
</evidence>
<protein>
    <submittedName>
        <fullName evidence="5">Adenylate isopentenyltransferase 4</fullName>
    </submittedName>
</protein>
<reference evidence="5 6" key="1">
    <citation type="submission" date="2019-04" db="EMBL/GenBank/DDBJ databases">
        <title>High contiguity whole genome sequence and gene annotation resource for two Venturia nashicola isolates.</title>
        <authorList>
            <person name="Prokchorchik M."/>
            <person name="Won K."/>
            <person name="Lee Y."/>
            <person name="Choi E.D."/>
            <person name="Segonzac C."/>
            <person name="Sohn K.H."/>
        </authorList>
    </citation>
    <scope>NUCLEOTIDE SEQUENCE [LARGE SCALE GENOMIC DNA]</scope>
    <source>
        <strain evidence="5 6">PRI2</strain>
    </source>
</reference>
<dbReference type="PANTHER" id="PTHR11088:SF89">
    <property type="entry name" value="TRNA DIMETHYLALLYLTRANSFERASE"/>
    <property type="match status" value="1"/>
</dbReference>
<dbReference type="GO" id="GO:0006400">
    <property type="term" value="P:tRNA modification"/>
    <property type="evidence" value="ECO:0007669"/>
    <property type="project" value="TreeGrafter"/>
</dbReference>